<dbReference type="Gramene" id="KOM40216">
    <property type="protein sequence ID" value="KOM40216"/>
    <property type="gene ID" value="LR48_Vigan04g041400"/>
</dbReference>
<dbReference type="Proteomes" id="UP000053144">
    <property type="component" value="Chromosome 4"/>
</dbReference>
<accession>A0A0L9UBY2</accession>
<evidence type="ECO:0000313" key="2">
    <source>
        <dbReference type="Proteomes" id="UP000053144"/>
    </source>
</evidence>
<reference evidence="2" key="1">
    <citation type="journal article" date="2015" name="Proc. Natl. Acad. Sci. U.S.A.">
        <title>Genome sequencing of adzuki bean (Vigna angularis) provides insight into high starch and low fat accumulation and domestication.</title>
        <authorList>
            <person name="Yang K."/>
            <person name="Tian Z."/>
            <person name="Chen C."/>
            <person name="Luo L."/>
            <person name="Zhao B."/>
            <person name="Wang Z."/>
            <person name="Yu L."/>
            <person name="Li Y."/>
            <person name="Sun Y."/>
            <person name="Li W."/>
            <person name="Chen Y."/>
            <person name="Li Y."/>
            <person name="Zhang Y."/>
            <person name="Ai D."/>
            <person name="Zhao J."/>
            <person name="Shang C."/>
            <person name="Ma Y."/>
            <person name="Wu B."/>
            <person name="Wang M."/>
            <person name="Gao L."/>
            <person name="Sun D."/>
            <person name="Zhang P."/>
            <person name="Guo F."/>
            <person name="Wang W."/>
            <person name="Li Y."/>
            <person name="Wang J."/>
            <person name="Varshney R.K."/>
            <person name="Wang J."/>
            <person name="Ling H.Q."/>
            <person name="Wan P."/>
        </authorList>
    </citation>
    <scope>NUCLEOTIDE SEQUENCE</scope>
    <source>
        <strain evidence="2">cv. Jingnong 6</strain>
    </source>
</reference>
<gene>
    <name evidence="1" type="ORF">LR48_Vigan04g041400</name>
</gene>
<name>A0A0L9UBY2_PHAAN</name>
<evidence type="ECO:0000313" key="1">
    <source>
        <dbReference type="EMBL" id="KOM40216.1"/>
    </source>
</evidence>
<dbReference type="EMBL" id="CM003374">
    <property type="protein sequence ID" value="KOM40216.1"/>
    <property type="molecule type" value="Genomic_DNA"/>
</dbReference>
<dbReference type="AlphaFoldDB" id="A0A0L9UBY2"/>
<protein>
    <submittedName>
        <fullName evidence="1">Uncharacterized protein</fullName>
    </submittedName>
</protein>
<sequence length="62" mass="7025">MEKTVLAAQNAKARLRTHNAFTIKASETEIEGDASTVEAFDAVVFPLLFRRSIEEDLRKLKF</sequence>
<organism evidence="1 2">
    <name type="scientific">Phaseolus angularis</name>
    <name type="common">Azuki bean</name>
    <name type="synonym">Vigna angularis</name>
    <dbReference type="NCBI Taxonomy" id="3914"/>
    <lineage>
        <taxon>Eukaryota</taxon>
        <taxon>Viridiplantae</taxon>
        <taxon>Streptophyta</taxon>
        <taxon>Embryophyta</taxon>
        <taxon>Tracheophyta</taxon>
        <taxon>Spermatophyta</taxon>
        <taxon>Magnoliopsida</taxon>
        <taxon>eudicotyledons</taxon>
        <taxon>Gunneridae</taxon>
        <taxon>Pentapetalae</taxon>
        <taxon>rosids</taxon>
        <taxon>fabids</taxon>
        <taxon>Fabales</taxon>
        <taxon>Fabaceae</taxon>
        <taxon>Papilionoideae</taxon>
        <taxon>50 kb inversion clade</taxon>
        <taxon>NPAAA clade</taxon>
        <taxon>indigoferoid/millettioid clade</taxon>
        <taxon>Phaseoleae</taxon>
        <taxon>Vigna</taxon>
    </lineage>
</organism>
<proteinExistence type="predicted"/>